<keyword evidence="9 11" id="KW-0675">Receptor</keyword>
<feature type="compositionally biased region" description="Low complexity" evidence="12">
    <location>
        <begin position="13"/>
        <end position="45"/>
    </location>
</feature>
<evidence type="ECO:0000256" key="2">
    <source>
        <dbReference type="ARBA" id="ARBA00008092"/>
    </source>
</evidence>
<dbReference type="SMART" id="SM00430">
    <property type="entry name" value="HOLI"/>
    <property type="match status" value="1"/>
</dbReference>
<comment type="subcellular location">
    <subcellularLocation>
        <location evidence="1">Cytoplasm</location>
    </subcellularLocation>
    <subcellularLocation>
        <location evidence="11">Nucleus</location>
    </subcellularLocation>
</comment>
<dbReference type="GO" id="GO:0008270">
    <property type="term" value="F:zinc ion binding"/>
    <property type="evidence" value="ECO:0007669"/>
    <property type="project" value="UniProtKB-KW"/>
</dbReference>
<evidence type="ECO:0000313" key="16">
    <source>
        <dbReference type="Proteomes" id="UP000265200"/>
    </source>
</evidence>
<evidence type="ECO:0000256" key="11">
    <source>
        <dbReference type="RuleBase" id="RU004334"/>
    </source>
</evidence>
<dbReference type="SMART" id="SM00399">
    <property type="entry name" value="ZnF_C4"/>
    <property type="match status" value="1"/>
</dbReference>
<keyword evidence="5 11" id="KW-0862">Zinc</keyword>
<dbReference type="PANTHER" id="PTHR24082:SF501">
    <property type="entry name" value="NUCLEAR RECEPTOR SUBFAMILY 1, GROUP D, MEMBER 4A ISOFORM X1"/>
    <property type="match status" value="1"/>
</dbReference>
<feature type="domain" description="Nuclear receptor" evidence="13">
    <location>
        <begin position="115"/>
        <end position="191"/>
    </location>
</feature>
<keyword evidence="4 11" id="KW-0863">Zinc-finger</keyword>
<dbReference type="PROSITE" id="PS51030">
    <property type="entry name" value="NUCLEAR_REC_DBD_2"/>
    <property type="match status" value="1"/>
</dbReference>
<dbReference type="SUPFAM" id="SSF48508">
    <property type="entry name" value="Nuclear receptor ligand-binding domain"/>
    <property type="match status" value="1"/>
</dbReference>
<evidence type="ECO:0000313" key="15">
    <source>
        <dbReference type="Ensembl" id="ENSORLP00015035732.1"/>
    </source>
</evidence>
<dbReference type="PRINTS" id="PR00047">
    <property type="entry name" value="STROIDFINGER"/>
</dbReference>
<evidence type="ECO:0000259" key="13">
    <source>
        <dbReference type="PROSITE" id="PS51030"/>
    </source>
</evidence>
<reference evidence="15" key="3">
    <citation type="submission" date="2025-08" db="UniProtKB">
        <authorList>
            <consortium name="Ensembl"/>
        </authorList>
    </citation>
    <scope>IDENTIFICATION</scope>
    <source>
        <strain evidence="15">HSOK</strain>
    </source>
</reference>
<dbReference type="PRINTS" id="PR00398">
    <property type="entry name" value="STRDHORMONER"/>
</dbReference>
<dbReference type="Gene3D" id="3.30.50.10">
    <property type="entry name" value="Erythroid Transcription Factor GATA-1, subunit A"/>
    <property type="match status" value="1"/>
</dbReference>
<evidence type="ECO:0000256" key="7">
    <source>
        <dbReference type="ARBA" id="ARBA00023125"/>
    </source>
</evidence>
<dbReference type="PROSITE" id="PS00031">
    <property type="entry name" value="NUCLEAR_REC_DBD_1"/>
    <property type="match status" value="1"/>
</dbReference>
<evidence type="ECO:0000256" key="4">
    <source>
        <dbReference type="ARBA" id="ARBA00022771"/>
    </source>
</evidence>
<keyword evidence="10 11" id="KW-0539">Nucleus</keyword>
<dbReference type="GO" id="GO:0004879">
    <property type="term" value="F:nuclear receptor activity"/>
    <property type="evidence" value="ECO:0007669"/>
    <property type="project" value="InterPro"/>
</dbReference>
<dbReference type="AlphaFoldDB" id="A0A3P9JUV5"/>
<proteinExistence type="inferred from homology"/>
<feature type="region of interest" description="Disordered" evidence="12">
    <location>
        <begin position="1"/>
        <end position="48"/>
    </location>
</feature>
<dbReference type="PROSITE" id="PS51843">
    <property type="entry name" value="NR_LBD"/>
    <property type="match status" value="1"/>
</dbReference>
<reference evidence="15 16" key="2">
    <citation type="submission" date="2017-04" db="EMBL/GenBank/DDBJ databases">
        <title>CpG methylation of centromeres and impact of large insertions on vertebrate speciation.</title>
        <authorList>
            <person name="Ichikawa K."/>
            <person name="Yoshimura J."/>
            <person name="Morishita S."/>
        </authorList>
    </citation>
    <scope>NUCLEOTIDE SEQUENCE</scope>
    <source>
        <strain evidence="15 16">HSOK</strain>
    </source>
</reference>
<dbReference type="InterPro" id="IPR000536">
    <property type="entry name" value="Nucl_hrmn_rcpt_lig-bd"/>
</dbReference>
<accession>A0A3P9JUV5</accession>
<comment type="similarity">
    <text evidence="2">Belongs to the nuclear hormone receptor family. NR1 subfamily.</text>
</comment>
<keyword evidence="6 11" id="KW-0805">Transcription regulation</keyword>
<keyword evidence="7 11" id="KW-0238">DNA-binding</keyword>
<evidence type="ECO:0000256" key="8">
    <source>
        <dbReference type="ARBA" id="ARBA00023163"/>
    </source>
</evidence>
<feature type="domain" description="NR LBD" evidence="14">
    <location>
        <begin position="313"/>
        <end position="574"/>
    </location>
</feature>
<dbReference type="GO" id="GO:0000976">
    <property type="term" value="F:transcription cis-regulatory region binding"/>
    <property type="evidence" value="ECO:0007669"/>
    <property type="project" value="UniProtKB-ARBA"/>
</dbReference>
<dbReference type="GO" id="GO:0005737">
    <property type="term" value="C:cytoplasm"/>
    <property type="evidence" value="ECO:0007669"/>
    <property type="project" value="UniProtKB-SubCell"/>
</dbReference>
<keyword evidence="3 11" id="KW-0479">Metal-binding</keyword>
<evidence type="ECO:0000256" key="12">
    <source>
        <dbReference type="SAM" id="MobiDB-lite"/>
    </source>
</evidence>
<dbReference type="FunFam" id="3.30.50.10:FF:000013">
    <property type="entry name" value="Nuclear receptor subfamily 1 group D member 2"/>
    <property type="match status" value="1"/>
</dbReference>
<evidence type="ECO:0000259" key="14">
    <source>
        <dbReference type="PROSITE" id="PS51843"/>
    </source>
</evidence>
<dbReference type="InterPro" id="IPR001728">
    <property type="entry name" value="ThyrH_rcpt"/>
</dbReference>
<dbReference type="Proteomes" id="UP000265200">
    <property type="component" value="Chromosome 7"/>
</dbReference>
<dbReference type="Ensembl" id="ENSORLT00015036411.1">
    <property type="protein sequence ID" value="ENSORLP00015035732.1"/>
    <property type="gene ID" value="ENSORLG00015022500.1"/>
</dbReference>
<dbReference type="PANTHER" id="PTHR24082">
    <property type="entry name" value="NUCLEAR HORMONE RECEPTOR"/>
    <property type="match status" value="1"/>
</dbReference>
<dbReference type="CDD" id="cd07166">
    <property type="entry name" value="NR_DBD_REV_ERB"/>
    <property type="match status" value="1"/>
</dbReference>
<dbReference type="PRINTS" id="PR00546">
    <property type="entry name" value="THYROIDHORMR"/>
</dbReference>
<organism evidence="15 16">
    <name type="scientific">Oryzias latipes</name>
    <name type="common">Japanese rice fish</name>
    <name type="synonym">Japanese killifish</name>
    <dbReference type="NCBI Taxonomy" id="8090"/>
    <lineage>
        <taxon>Eukaryota</taxon>
        <taxon>Metazoa</taxon>
        <taxon>Chordata</taxon>
        <taxon>Craniata</taxon>
        <taxon>Vertebrata</taxon>
        <taxon>Euteleostomi</taxon>
        <taxon>Actinopterygii</taxon>
        <taxon>Neopterygii</taxon>
        <taxon>Teleostei</taxon>
        <taxon>Neoteleostei</taxon>
        <taxon>Acanthomorphata</taxon>
        <taxon>Ovalentaria</taxon>
        <taxon>Atherinomorphae</taxon>
        <taxon>Beloniformes</taxon>
        <taxon>Adrianichthyidae</taxon>
        <taxon>Oryziinae</taxon>
        <taxon>Oryzias</taxon>
    </lineage>
</organism>
<dbReference type="FunFam" id="1.10.565.10:FF:000039">
    <property type="entry name" value="Nuclear receptor subfamily 1, group D, member 4b"/>
    <property type="match status" value="1"/>
</dbReference>
<dbReference type="InterPro" id="IPR013088">
    <property type="entry name" value="Znf_NHR/GATA"/>
</dbReference>
<dbReference type="GO" id="GO:0005634">
    <property type="term" value="C:nucleus"/>
    <property type="evidence" value="ECO:0007669"/>
    <property type="project" value="UniProtKB-SubCell"/>
</dbReference>
<keyword evidence="8 11" id="KW-0804">Transcription</keyword>
<dbReference type="InterPro" id="IPR001628">
    <property type="entry name" value="Znf_hrmn_rcpt"/>
</dbReference>
<dbReference type="Pfam" id="PF00104">
    <property type="entry name" value="Hormone_recep"/>
    <property type="match status" value="1"/>
</dbReference>
<protein>
    <submittedName>
        <fullName evidence="15">Nuclear receptor subfamily 1, group D, member 4a</fullName>
    </submittedName>
</protein>
<reference key="1">
    <citation type="journal article" date="2007" name="Nature">
        <title>The medaka draft genome and insights into vertebrate genome evolution.</title>
        <authorList>
            <person name="Kasahara M."/>
            <person name="Naruse K."/>
            <person name="Sasaki S."/>
            <person name="Nakatani Y."/>
            <person name="Qu W."/>
            <person name="Ahsan B."/>
            <person name="Yamada T."/>
            <person name="Nagayasu Y."/>
            <person name="Doi K."/>
            <person name="Kasai Y."/>
            <person name="Jindo T."/>
            <person name="Kobayashi D."/>
            <person name="Shimada A."/>
            <person name="Toyoda A."/>
            <person name="Kuroki Y."/>
            <person name="Fujiyama A."/>
            <person name="Sasaki T."/>
            <person name="Shimizu A."/>
            <person name="Asakawa S."/>
            <person name="Shimizu N."/>
            <person name="Hashimoto S."/>
            <person name="Yang J."/>
            <person name="Lee Y."/>
            <person name="Matsushima K."/>
            <person name="Sugano S."/>
            <person name="Sakaizumi M."/>
            <person name="Narita T."/>
            <person name="Ohishi K."/>
            <person name="Haga S."/>
            <person name="Ohta F."/>
            <person name="Nomoto H."/>
            <person name="Nogata K."/>
            <person name="Morishita T."/>
            <person name="Endo T."/>
            <person name="Shin-I T."/>
            <person name="Takeda H."/>
            <person name="Morishita S."/>
            <person name="Kohara Y."/>
        </authorList>
    </citation>
    <scope>NUCLEOTIDE SEQUENCE [LARGE SCALE GENOMIC DNA]</scope>
    <source>
        <strain>Hd-rR</strain>
    </source>
</reference>
<evidence type="ECO:0000256" key="1">
    <source>
        <dbReference type="ARBA" id="ARBA00004496"/>
    </source>
</evidence>
<dbReference type="SUPFAM" id="SSF57716">
    <property type="entry name" value="Glucocorticoid receptor-like (DNA-binding domain)"/>
    <property type="match status" value="1"/>
</dbReference>
<evidence type="ECO:0000256" key="3">
    <source>
        <dbReference type="ARBA" id="ARBA00022723"/>
    </source>
</evidence>
<evidence type="ECO:0000256" key="6">
    <source>
        <dbReference type="ARBA" id="ARBA00023015"/>
    </source>
</evidence>
<dbReference type="InterPro" id="IPR050234">
    <property type="entry name" value="Nuclear_hormone_rcpt_NR1"/>
</dbReference>
<dbReference type="Gene3D" id="1.10.565.10">
    <property type="entry name" value="Retinoid X Receptor"/>
    <property type="match status" value="1"/>
</dbReference>
<reference evidence="15" key="4">
    <citation type="submission" date="2025-09" db="UniProtKB">
        <authorList>
            <consortium name="Ensembl"/>
        </authorList>
    </citation>
    <scope>IDENTIFICATION</scope>
    <source>
        <strain evidence="15">HSOK</strain>
    </source>
</reference>
<evidence type="ECO:0000256" key="5">
    <source>
        <dbReference type="ARBA" id="ARBA00022833"/>
    </source>
</evidence>
<sequence>MDNSPGGGGVILYAGSSGSASPSPGSPSSGYQTQSPSSHSQPSSPEEVTFTEIGALKKGRTSGCNTPSSKLVFQFPEVYSSPSAATTPQHSYAHPIAAKKPCGFAGTFTKTGGMVLLCKVCGDIASGFHYGVHACEGCKGFFRRSIQQNINYKMCVKNENCLIMRMNRNRCQHCRFKKCLAVGMSRDAVRFGRIPKREKQRLLDEMQSYLNSLNESAAMDVESPVRDSPTSTDDCNSKEAIGAISRAYHDIFTSSSSICERSASTTNISTNKNNNTTSFSQDGNFAQVSCNPIPAHDYCPVARASTCSTVSQDNQPLSQNVDNNHYSYSASTHQNHGQANYMVHQRGSSIDNSYANTGNIQNHPSCPWKLPAGAKVLACPLNACPVSGAERTSQEIWESFSQCFTPAVKEVVEFAKGIPGFQELSQQDQVLLLKSGTFQVLMVRFCTLFNTQERTVTFLNGQTYPLSTLRALGMRSLLDAMFEFSEKLGSLGLEPDEMALFMAVVLVSADRSGISDMEAVEQLQEGLIRALRSLITRRRPDDSAIFPKLLLRLPDLRTLNNLHSDKLLAFRIDP</sequence>
<dbReference type="InterPro" id="IPR035500">
    <property type="entry name" value="NHR-like_dom_sf"/>
</dbReference>
<evidence type="ECO:0000256" key="10">
    <source>
        <dbReference type="ARBA" id="ARBA00023242"/>
    </source>
</evidence>
<dbReference type="InterPro" id="IPR001723">
    <property type="entry name" value="Nuclear_hrmn_rcpt"/>
</dbReference>
<name>A0A3P9JUV5_ORYLA</name>
<feature type="compositionally biased region" description="Gly residues" evidence="12">
    <location>
        <begin position="1"/>
        <end position="10"/>
    </location>
</feature>
<evidence type="ECO:0000256" key="9">
    <source>
        <dbReference type="ARBA" id="ARBA00023170"/>
    </source>
</evidence>
<dbReference type="Pfam" id="PF00105">
    <property type="entry name" value="zf-C4"/>
    <property type="match status" value="1"/>
</dbReference>